<name>A0A0P0RHR8_9BURK</name>
<evidence type="ECO:0000313" key="4">
    <source>
        <dbReference type="EMBL" id="ALL68220.1"/>
    </source>
</evidence>
<dbReference type="NCBIfam" id="TIGR01646">
    <property type="entry name" value="vgr_GE"/>
    <property type="match status" value="1"/>
</dbReference>
<reference evidence="4 5" key="1">
    <citation type="journal article" date="2014" name="Genome Announc.">
        <title>Draft Genome Sequence of the Haloacid-Degrading Burkholderia caribensis Strain MBA4.</title>
        <authorList>
            <person name="Pan Y."/>
            <person name="Kong K.F."/>
            <person name="Tsang J.S."/>
        </authorList>
    </citation>
    <scope>NUCLEOTIDE SEQUENCE [LARGE SCALE GENOMIC DNA]</scope>
    <source>
        <strain evidence="4 5">MBA4</strain>
    </source>
</reference>
<dbReference type="InterPro" id="IPR017847">
    <property type="entry name" value="T6SS_RhsGE_Vgr_subset"/>
</dbReference>
<dbReference type="AlphaFoldDB" id="A0A0P0RHR8"/>
<sequence length="941" mass="103689">MQNYRRNLPNAYRKPERTLEITGSALPRWTPPYIDMLPQGQDTRPVLIPIRLEGQETIGQPYRYVVQCRTDIEAPSYPDFITLDLDGIVGTDVTVSIDIPGKGTFIPGMPGDTGRGNIGFCVREISGMVTHARYVRHDDRAIVYEFVIEPALAKARKGCNYRIFQNRTVIEVIESILADYSMSVDWRISGPLVIDHYPTRDLIRQHFESDATCFQRLCEHYGLFYWFEHSNTYHRIVIADTMGAFHPHGEAYETIRFSTGDRIDEEHIDRLEVISTQTEGKVTVVDHDYTRPRLARNNFPLREDSEDPRNTAEADQEFYTYANVSQPLQGAQGLNGRKNDVDREAQFVALVRMQALRCKGLRAKGHGNMRGLMTGFTFELVEHPYRKANQEYLVVSTRLKITEVDQTSSAGQEFSCETSFEVQPVREYFRMPHETPWPQVGVERAIVTGPDGREMWTDSYGRICCQPVPDREGNFDHNSFIWVSPMQPWQHGQTGTAAVPRIGSEIYLGYVNGNPDMPVMLGSTVNASNQPGWQLPRNQWLSGLRSRMQGGVSSNHLALDDTKGKQQAQLASDHGKSSLSVGYNTRIDGNDGRQDARGEGFELRTDLWGVLRAAMGLLVTTVRRPGAAGKVKEMGETVARLTQARAQHEDLSRLALQHNAQTLDASQAEAAGTIRAQNDAIRGNAGNGNDFPELTRPDMVLASAAGIATTATDSTHMASQNDHAVTAGRDVSYSAGRSYHAAATGAVSLFAYQQGMKFIAAKGAWVAQAQSGPMSLAALGDVTISSSDGEVIITASKRVWIGAGGSYIDISGSGITNGSLGPILEKTPSWDKPGADSKRMSLPVMPVTPLVQNPANVYSQTFNVSTVASNLGIGPSLVNQPYRVYLPDGTIQQQGMLTRGATLIVSTPESTRVKCEIGAGDWGLVEDDYDHHELEDVAAQA</sequence>
<feature type="domain" description="DUF2345" evidence="2">
    <location>
        <begin position="687"/>
        <end position="835"/>
    </location>
</feature>
<dbReference type="GeneID" id="69971955"/>
<dbReference type="InterPro" id="IPR037026">
    <property type="entry name" value="Vgr_OB-fold_dom_sf"/>
</dbReference>
<dbReference type="EMBL" id="CP012747">
    <property type="protein sequence ID" value="ALL68220.1"/>
    <property type="molecule type" value="Genomic_DNA"/>
</dbReference>
<dbReference type="SUPFAM" id="SSF69279">
    <property type="entry name" value="Phage tail proteins"/>
    <property type="match status" value="2"/>
</dbReference>
<evidence type="ECO:0000256" key="1">
    <source>
        <dbReference type="SAM" id="MobiDB-lite"/>
    </source>
</evidence>
<dbReference type="Pfam" id="PF13296">
    <property type="entry name" value="T6SS_Vgr"/>
    <property type="match status" value="1"/>
</dbReference>
<evidence type="ECO:0000259" key="2">
    <source>
        <dbReference type="Pfam" id="PF10106"/>
    </source>
</evidence>
<dbReference type="Pfam" id="PF10106">
    <property type="entry name" value="DUF2345"/>
    <property type="match status" value="1"/>
</dbReference>
<dbReference type="InterPro" id="IPR028244">
    <property type="entry name" value="T6SS_Rhs_Vgr_dom"/>
</dbReference>
<proteinExistence type="predicted"/>
<dbReference type="SUPFAM" id="SSF69255">
    <property type="entry name" value="gp5 N-terminal domain-like"/>
    <property type="match status" value="1"/>
</dbReference>
<dbReference type="InterPro" id="IPR006533">
    <property type="entry name" value="T6SS_Vgr_RhsGE"/>
</dbReference>
<feature type="compositionally biased region" description="Basic and acidic residues" evidence="1">
    <location>
        <begin position="588"/>
        <end position="597"/>
    </location>
</feature>
<feature type="region of interest" description="Disordered" evidence="1">
    <location>
        <begin position="552"/>
        <end position="597"/>
    </location>
</feature>
<gene>
    <name evidence="4" type="ORF">K788_0000674</name>
</gene>
<dbReference type="InterPro" id="IPR018769">
    <property type="entry name" value="VgrG2_DUF2345"/>
</dbReference>
<organism evidence="4 5">
    <name type="scientific">Paraburkholderia caribensis MBA4</name>
    <dbReference type="NCBI Taxonomy" id="1323664"/>
    <lineage>
        <taxon>Bacteria</taxon>
        <taxon>Pseudomonadati</taxon>
        <taxon>Pseudomonadota</taxon>
        <taxon>Betaproteobacteria</taxon>
        <taxon>Burkholderiales</taxon>
        <taxon>Burkholderiaceae</taxon>
        <taxon>Paraburkholderia</taxon>
    </lineage>
</organism>
<feature type="domain" description="Putative type VI secretion system Rhs element associated Vgr" evidence="3">
    <location>
        <begin position="551"/>
        <end position="655"/>
    </location>
</feature>
<dbReference type="Gene3D" id="3.55.50.10">
    <property type="entry name" value="Baseplate protein-like domains"/>
    <property type="match status" value="1"/>
</dbReference>
<evidence type="ECO:0000313" key="5">
    <source>
        <dbReference type="Proteomes" id="UP000019146"/>
    </source>
</evidence>
<dbReference type="NCBIfam" id="TIGR03361">
    <property type="entry name" value="VI_Rhs_Vgr"/>
    <property type="match status" value="1"/>
</dbReference>
<dbReference type="Proteomes" id="UP000019146">
    <property type="component" value="Chromosome 2"/>
</dbReference>
<dbReference type="Gene3D" id="2.40.50.230">
    <property type="entry name" value="Gp5 N-terminal domain"/>
    <property type="match status" value="1"/>
</dbReference>
<protein>
    <submittedName>
        <fullName evidence="4">Type vi secretion system vgr family protein</fullName>
    </submittedName>
</protein>
<evidence type="ECO:0000259" key="3">
    <source>
        <dbReference type="Pfam" id="PF13296"/>
    </source>
</evidence>
<dbReference type="Gene3D" id="4.10.220.110">
    <property type="match status" value="1"/>
</dbReference>
<dbReference type="RefSeq" id="WP_063791881.1">
    <property type="nucleotide sequence ID" value="NZ_CP012747.1"/>
</dbReference>
<accession>A0A0P0RHR8</accession>
<dbReference type="Pfam" id="PF05954">
    <property type="entry name" value="Phage_GPD"/>
    <property type="match status" value="1"/>
</dbReference>
<dbReference type="KEGG" id="bcai:K788_0000674"/>
<dbReference type="SUPFAM" id="SSF69349">
    <property type="entry name" value="Phage fibre proteins"/>
    <property type="match status" value="1"/>
</dbReference>
<dbReference type="Gene3D" id="2.30.110.50">
    <property type="match status" value="1"/>
</dbReference>